<dbReference type="EMBL" id="CP045489">
    <property type="protein sequence ID" value="QFU84534.1"/>
    <property type="molecule type" value="Genomic_DNA"/>
</dbReference>
<feature type="domain" description="FAD dependent oxidoreductase" evidence="2">
    <location>
        <begin position="11"/>
        <end position="351"/>
    </location>
</feature>
<organism evidence="3 4">
    <name type="scientific">Natronorubrum aibiense</name>
    <dbReference type="NCBI Taxonomy" id="348826"/>
    <lineage>
        <taxon>Archaea</taxon>
        <taxon>Methanobacteriati</taxon>
        <taxon>Methanobacteriota</taxon>
        <taxon>Stenosarchaea group</taxon>
        <taxon>Halobacteria</taxon>
        <taxon>Halobacteriales</taxon>
        <taxon>Natrialbaceae</taxon>
        <taxon>Natronorubrum</taxon>
    </lineage>
</organism>
<sequence>MTNSQINEKTVIVIGAGVAGCHTALELATDHDVVILDRSGIAAGATGLSAGIVAPTLFYGDLPDVAHYTNDFFQKLDGTQEFDFIERDRLDFVAKADEDHERQRAAELAQNGFPVSYLEPHEVTKRYPQFNLESFVGAVHYGDTGWVDPYTYTTVLKALAEEKGAVFETGIEVENIVVEGGKVVGVDTNNGHYESSTVVVAAGWRTRELLPAEVNIPIRPYRTQCAILDPNESLESDFPLGRIRTEHLYFRPEENGDLLIGGSHHTVDDPTQSSSDADESFILEVADYVPELVDGFESAELVNGWAGIDTATPDTRPIIDAPIDAPDNLIIATGFNGMGIMASPIVGPIVRQRLTGENATFSTEAFDADRFGELGTEFEYVSTSDI</sequence>
<dbReference type="InterPro" id="IPR036188">
    <property type="entry name" value="FAD/NAD-bd_sf"/>
</dbReference>
<dbReference type="Pfam" id="PF01266">
    <property type="entry name" value="DAO"/>
    <property type="match status" value="1"/>
</dbReference>
<evidence type="ECO:0000259" key="2">
    <source>
        <dbReference type="Pfam" id="PF01266"/>
    </source>
</evidence>
<geneLocation type="plasmid" evidence="3 4">
    <name>unnamed1</name>
</geneLocation>
<evidence type="ECO:0000313" key="4">
    <source>
        <dbReference type="Proteomes" id="UP000326170"/>
    </source>
</evidence>
<evidence type="ECO:0000256" key="1">
    <source>
        <dbReference type="ARBA" id="ARBA00023002"/>
    </source>
</evidence>
<dbReference type="Gene3D" id="3.30.9.10">
    <property type="entry name" value="D-Amino Acid Oxidase, subunit A, domain 2"/>
    <property type="match status" value="1"/>
</dbReference>
<reference evidence="3 4" key="1">
    <citation type="journal article" date="2007" name="Int. J. Syst. Evol. Microbiol.">
        <title>Natronorubrum sulfidifaciens sp. nov., an extremely haloalkaliphilic archaeon isolated from Aiding salt lake in Xin-Jiang, China.</title>
        <authorList>
            <person name="Cui H.L."/>
            <person name="Tohty D."/>
            <person name="Liu H.C."/>
            <person name="Liu S.J."/>
            <person name="Oren A."/>
            <person name="Zhou P.J."/>
        </authorList>
    </citation>
    <scope>NUCLEOTIDE SEQUENCE [LARGE SCALE GENOMIC DNA]</scope>
    <source>
        <strain evidence="3 4">7-3</strain>
        <plasmid evidence="3">unnamed1</plasmid>
    </source>
</reference>
<dbReference type="PANTHER" id="PTHR13847">
    <property type="entry name" value="SARCOSINE DEHYDROGENASE-RELATED"/>
    <property type="match status" value="1"/>
</dbReference>
<dbReference type="GeneID" id="42303073"/>
<protein>
    <submittedName>
        <fullName evidence="3">FAD-dependent oxidoreductase</fullName>
    </submittedName>
</protein>
<dbReference type="PANTHER" id="PTHR13847:SF287">
    <property type="entry name" value="FAD-DEPENDENT OXIDOREDUCTASE DOMAIN-CONTAINING PROTEIN 1"/>
    <property type="match status" value="1"/>
</dbReference>
<proteinExistence type="predicted"/>
<keyword evidence="3" id="KW-0614">Plasmid</keyword>
<dbReference type="GO" id="GO:0005737">
    <property type="term" value="C:cytoplasm"/>
    <property type="evidence" value="ECO:0007669"/>
    <property type="project" value="TreeGrafter"/>
</dbReference>
<accession>A0A5P9P8U6</accession>
<evidence type="ECO:0000313" key="3">
    <source>
        <dbReference type="EMBL" id="QFU84534.1"/>
    </source>
</evidence>
<dbReference type="SUPFAM" id="SSF51905">
    <property type="entry name" value="FAD/NAD(P)-binding domain"/>
    <property type="match status" value="1"/>
</dbReference>
<dbReference type="OrthoDB" id="168391at2157"/>
<dbReference type="KEGG" id="nas:GCU68_18615"/>
<name>A0A5P9P8U6_9EURY</name>
<dbReference type="Gene3D" id="3.50.50.60">
    <property type="entry name" value="FAD/NAD(P)-binding domain"/>
    <property type="match status" value="1"/>
</dbReference>
<dbReference type="Proteomes" id="UP000326170">
    <property type="component" value="Plasmid unnamed1"/>
</dbReference>
<keyword evidence="4" id="KW-1185">Reference proteome</keyword>
<gene>
    <name evidence="3" type="ORF">GCU68_18615</name>
</gene>
<dbReference type="RefSeq" id="WP_152944047.1">
    <property type="nucleotide sequence ID" value="NZ_CP045489.1"/>
</dbReference>
<dbReference type="InterPro" id="IPR006076">
    <property type="entry name" value="FAD-dep_OxRdtase"/>
</dbReference>
<keyword evidence="1" id="KW-0560">Oxidoreductase</keyword>
<dbReference type="AlphaFoldDB" id="A0A5P9P8U6"/>
<dbReference type="GO" id="GO:0016491">
    <property type="term" value="F:oxidoreductase activity"/>
    <property type="evidence" value="ECO:0007669"/>
    <property type="project" value="UniProtKB-KW"/>
</dbReference>